<evidence type="ECO:0000313" key="1">
    <source>
        <dbReference type="EMBL" id="AEW21039.1"/>
    </source>
</evidence>
<reference evidence="2" key="1">
    <citation type="submission" date="2011-12" db="EMBL/GenBank/DDBJ databases">
        <title>Complete sequence of Tannerella forsythia ATCC 43037.</title>
        <authorList>
            <person name="Dewhirst F."/>
            <person name="Tanner A."/>
            <person name="Izard J."/>
            <person name="Brinkac L."/>
            <person name="Durkin A.S."/>
            <person name="Hostetler J."/>
            <person name="Shetty J."/>
            <person name="Torralba M."/>
            <person name="Gill S."/>
            <person name="Nelson K."/>
        </authorList>
    </citation>
    <scope>NUCLEOTIDE SEQUENCE [LARGE SCALE GENOMIC DNA]</scope>
    <source>
        <strain evidence="2">ATCC 43037 / JCM 10827 / CCUG 33226 / KCTC 5666 / FDC 338</strain>
    </source>
</reference>
<accession>G8UQS8</accession>
<organism evidence="1 2">
    <name type="scientific">Tannerella forsythia (strain ATCC 43037 / JCM 10827 / CCUG 21028 A / KCTC 5666 / FDC 338)</name>
    <name type="common">Bacteroides forsythus</name>
    <dbReference type="NCBI Taxonomy" id="203275"/>
    <lineage>
        <taxon>Bacteria</taxon>
        <taxon>Pseudomonadati</taxon>
        <taxon>Bacteroidota</taxon>
        <taxon>Bacteroidia</taxon>
        <taxon>Bacteroidales</taxon>
        <taxon>Tannerellaceae</taxon>
        <taxon>Tannerella</taxon>
    </lineage>
</organism>
<dbReference type="Proteomes" id="UP000005436">
    <property type="component" value="Chromosome"/>
</dbReference>
<gene>
    <name evidence="1" type="ordered locus">BFO_2028</name>
</gene>
<keyword evidence="2" id="KW-1185">Reference proteome</keyword>
<proteinExistence type="predicted"/>
<dbReference type="KEGG" id="tfo:BFO_2028"/>
<protein>
    <submittedName>
        <fullName evidence="1">Uncharacterized protein</fullName>
    </submittedName>
</protein>
<dbReference type="EMBL" id="CP003191">
    <property type="protein sequence ID" value="AEW21039.1"/>
    <property type="molecule type" value="Genomic_DNA"/>
</dbReference>
<dbReference type="HOGENOM" id="CLU_3349682_0_0_10"/>
<sequence length="37" mass="4327">MIKNISIKSVPYLFVYCLFNRYRQADTEVSTPTFLPA</sequence>
<dbReference type="AlphaFoldDB" id="G8UQS8"/>
<evidence type="ECO:0000313" key="2">
    <source>
        <dbReference type="Proteomes" id="UP000005436"/>
    </source>
</evidence>
<name>G8UQS8_TANFA</name>